<keyword evidence="2" id="KW-1185">Reference proteome</keyword>
<comment type="caution">
    <text evidence="1">The sequence shown here is derived from an EMBL/GenBank/DDBJ whole genome shotgun (WGS) entry which is preliminary data.</text>
</comment>
<evidence type="ECO:0000313" key="2">
    <source>
        <dbReference type="Proteomes" id="UP000604046"/>
    </source>
</evidence>
<dbReference type="Proteomes" id="UP000604046">
    <property type="component" value="Unassembled WGS sequence"/>
</dbReference>
<proteinExistence type="predicted"/>
<protein>
    <submittedName>
        <fullName evidence="1">Uncharacterized protein</fullName>
    </submittedName>
</protein>
<accession>A0A812HEE3</accession>
<organism evidence="1 2">
    <name type="scientific">Symbiodinium natans</name>
    <dbReference type="NCBI Taxonomy" id="878477"/>
    <lineage>
        <taxon>Eukaryota</taxon>
        <taxon>Sar</taxon>
        <taxon>Alveolata</taxon>
        <taxon>Dinophyceae</taxon>
        <taxon>Suessiales</taxon>
        <taxon>Symbiodiniaceae</taxon>
        <taxon>Symbiodinium</taxon>
    </lineage>
</organism>
<dbReference type="AlphaFoldDB" id="A0A812HEE3"/>
<name>A0A812HEE3_9DINO</name>
<sequence length="61" mass="7036">MWILRGHRAEELMRHSLTAMGELEEYRSSPLLLECDSLRCTLGEKSRFAIHLDPLPIGLEN</sequence>
<reference evidence="1" key="1">
    <citation type="submission" date="2021-02" db="EMBL/GenBank/DDBJ databases">
        <authorList>
            <person name="Dougan E. K."/>
            <person name="Rhodes N."/>
            <person name="Thang M."/>
            <person name="Chan C."/>
        </authorList>
    </citation>
    <scope>NUCLEOTIDE SEQUENCE</scope>
</reference>
<dbReference type="EMBL" id="CAJNDS010000080">
    <property type="protein sequence ID" value="CAE6947527.1"/>
    <property type="molecule type" value="Genomic_DNA"/>
</dbReference>
<gene>
    <name evidence="1" type="ORF">SNAT2548_LOCUS1453</name>
</gene>
<evidence type="ECO:0000313" key="1">
    <source>
        <dbReference type="EMBL" id="CAE6947527.1"/>
    </source>
</evidence>